<keyword evidence="1" id="KW-0456">Lyase</keyword>
<dbReference type="RefSeq" id="WP_182845254.1">
    <property type="nucleotide sequence ID" value="NZ_BAAALP010000036.1"/>
</dbReference>
<accession>A0A7W3QNF9</accession>
<gene>
    <name evidence="1" type="ORF">HNR61_004643</name>
</gene>
<comment type="caution">
    <text evidence="1">The sequence shown here is derived from an EMBL/GenBank/DDBJ whole genome shotgun (WGS) entry which is preliminary data.</text>
</comment>
<evidence type="ECO:0000313" key="2">
    <source>
        <dbReference type="Proteomes" id="UP000572680"/>
    </source>
</evidence>
<dbReference type="SUPFAM" id="SSF51679">
    <property type="entry name" value="Bacterial luciferase-like"/>
    <property type="match status" value="1"/>
</dbReference>
<protein>
    <submittedName>
        <fullName evidence="1">2-methylisocitrate lyase-like PEP mutase family enzyme</fullName>
    </submittedName>
</protein>
<proteinExistence type="predicted"/>
<dbReference type="InterPro" id="IPR036661">
    <property type="entry name" value="Luciferase-like_sf"/>
</dbReference>
<sequence length="81" mass="8987">MSGTEEQVIERLRSFVDAGARHVLLRLAALDADDRFEQLERLAFLPQVAGGTGRWGAVPERQVTWWLLPASGPTSARRGSR</sequence>
<dbReference type="AlphaFoldDB" id="A0A7W3QNF9"/>
<evidence type="ECO:0000313" key="1">
    <source>
        <dbReference type="EMBL" id="MBA8952993.1"/>
    </source>
</evidence>
<organism evidence="1 2">
    <name type="scientific">Actinomadura namibiensis</name>
    <dbReference type="NCBI Taxonomy" id="182080"/>
    <lineage>
        <taxon>Bacteria</taxon>
        <taxon>Bacillati</taxon>
        <taxon>Actinomycetota</taxon>
        <taxon>Actinomycetes</taxon>
        <taxon>Streptosporangiales</taxon>
        <taxon>Thermomonosporaceae</taxon>
        <taxon>Actinomadura</taxon>
    </lineage>
</organism>
<dbReference type="GO" id="GO:0016705">
    <property type="term" value="F:oxidoreductase activity, acting on paired donors, with incorporation or reduction of molecular oxygen"/>
    <property type="evidence" value="ECO:0007669"/>
    <property type="project" value="InterPro"/>
</dbReference>
<dbReference type="EMBL" id="JACJIA010000006">
    <property type="protein sequence ID" value="MBA8952993.1"/>
    <property type="molecule type" value="Genomic_DNA"/>
</dbReference>
<name>A0A7W3QNF9_ACTNM</name>
<reference evidence="1 2" key="1">
    <citation type="submission" date="2020-08" db="EMBL/GenBank/DDBJ databases">
        <title>Genomic Encyclopedia of Type Strains, Phase IV (KMG-IV): sequencing the most valuable type-strain genomes for metagenomic binning, comparative biology and taxonomic classification.</title>
        <authorList>
            <person name="Goeker M."/>
        </authorList>
    </citation>
    <scope>NUCLEOTIDE SEQUENCE [LARGE SCALE GENOMIC DNA]</scope>
    <source>
        <strain evidence="1 2">DSM 44197</strain>
    </source>
</reference>
<keyword evidence="2" id="KW-1185">Reference proteome</keyword>
<dbReference type="GO" id="GO:0016829">
    <property type="term" value="F:lyase activity"/>
    <property type="evidence" value="ECO:0007669"/>
    <property type="project" value="UniProtKB-KW"/>
</dbReference>
<dbReference type="Proteomes" id="UP000572680">
    <property type="component" value="Unassembled WGS sequence"/>
</dbReference>